<sequence>MLYATIKHGLKKELPVHVVTIYWVQELQQALYSAIQVLVQLTSLDRRISLNQLIYIFRWNIALGLFARTLNHIIILTRS</sequence>
<evidence type="ECO:0000313" key="1">
    <source>
        <dbReference type="EMBL" id="GKV13272.1"/>
    </source>
</evidence>
<dbReference type="AlphaFoldDB" id="A0AAV5JIA3"/>
<keyword evidence="2" id="KW-1185">Reference proteome</keyword>
<accession>A0AAV5JIA3</accession>
<organism evidence="1 2">
    <name type="scientific">Rubroshorea leprosula</name>
    <dbReference type="NCBI Taxonomy" id="152421"/>
    <lineage>
        <taxon>Eukaryota</taxon>
        <taxon>Viridiplantae</taxon>
        <taxon>Streptophyta</taxon>
        <taxon>Embryophyta</taxon>
        <taxon>Tracheophyta</taxon>
        <taxon>Spermatophyta</taxon>
        <taxon>Magnoliopsida</taxon>
        <taxon>eudicotyledons</taxon>
        <taxon>Gunneridae</taxon>
        <taxon>Pentapetalae</taxon>
        <taxon>rosids</taxon>
        <taxon>malvids</taxon>
        <taxon>Malvales</taxon>
        <taxon>Dipterocarpaceae</taxon>
        <taxon>Rubroshorea</taxon>
    </lineage>
</organism>
<comment type="caution">
    <text evidence="1">The sequence shown here is derived from an EMBL/GenBank/DDBJ whole genome shotgun (WGS) entry which is preliminary data.</text>
</comment>
<protein>
    <submittedName>
        <fullName evidence="1">Uncharacterized protein</fullName>
    </submittedName>
</protein>
<dbReference type="EMBL" id="BPVZ01000038">
    <property type="protein sequence ID" value="GKV13272.1"/>
    <property type="molecule type" value="Genomic_DNA"/>
</dbReference>
<reference evidence="1 2" key="1">
    <citation type="journal article" date="2021" name="Commun. Biol.">
        <title>The genome of Shorea leprosula (Dipterocarpaceae) highlights the ecological relevance of drought in aseasonal tropical rainforests.</title>
        <authorList>
            <person name="Ng K.K.S."/>
            <person name="Kobayashi M.J."/>
            <person name="Fawcett J.A."/>
            <person name="Hatakeyama M."/>
            <person name="Paape T."/>
            <person name="Ng C.H."/>
            <person name="Ang C.C."/>
            <person name="Tnah L.H."/>
            <person name="Lee C.T."/>
            <person name="Nishiyama T."/>
            <person name="Sese J."/>
            <person name="O'Brien M.J."/>
            <person name="Copetti D."/>
            <person name="Mohd Noor M.I."/>
            <person name="Ong R.C."/>
            <person name="Putra M."/>
            <person name="Sireger I.Z."/>
            <person name="Indrioko S."/>
            <person name="Kosugi Y."/>
            <person name="Izuno A."/>
            <person name="Isagi Y."/>
            <person name="Lee S.L."/>
            <person name="Shimizu K.K."/>
        </authorList>
    </citation>
    <scope>NUCLEOTIDE SEQUENCE [LARGE SCALE GENOMIC DNA]</scope>
    <source>
        <strain evidence="1">214</strain>
    </source>
</reference>
<name>A0AAV5JIA3_9ROSI</name>
<gene>
    <name evidence="1" type="ORF">SLEP1_g24306</name>
</gene>
<proteinExistence type="predicted"/>
<dbReference type="Proteomes" id="UP001054252">
    <property type="component" value="Unassembled WGS sequence"/>
</dbReference>
<evidence type="ECO:0000313" key="2">
    <source>
        <dbReference type="Proteomes" id="UP001054252"/>
    </source>
</evidence>